<feature type="compositionally biased region" description="Low complexity" evidence="1">
    <location>
        <begin position="38"/>
        <end position="47"/>
    </location>
</feature>
<feature type="non-terminal residue" evidence="2">
    <location>
        <position position="1"/>
    </location>
</feature>
<proteinExistence type="predicted"/>
<feature type="region of interest" description="Disordered" evidence="1">
    <location>
        <begin position="1"/>
        <end position="132"/>
    </location>
</feature>
<keyword evidence="3" id="KW-1185">Reference proteome</keyword>
<feature type="compositionally biased region" description="Low complexity" evidence="1">
    <location>
        <begin position="99"/>
        <end position="111"/>
    </location>
</feature>
<organism evidence="2 3">
    <name type="scientific">Perca fluviatilis</name>
    <name type="common">European perch</name>
    <dbReference type="NCBI Taxonomy" id="8168"/>
    <lineage>
        <taxon>Eukaryota</taxon>
        <taxon>Metazoa</taxon>
        <taxon>Chordata</taxon>
        <taxon>Craniata</taxon>
        <taxon>Vertebrata</taxon>
        <taxon>Euteleostomi</taxon>
        <taxon>Actinopterygii</taxon>
        <taxon>Neopterygii</taxon>
        <taxon>Teleostei</taxon>
        <taxon>Neoteleostei</taxon>
        <taxon>Acanthomorphata</taxon>
        <taxon>Eupercaria</taxon>
        <taxon>Perciformes</taxon>
        <taxon>Percoidei</taxon>
        <taxon>Percidae</taxon>
        <taxon>Percinae</taxon>
        <taxon>Perca</taxon>
    </lineage>
</organism>
<dbReference type="Proteomes" id="UP000465112">
    <property type="component" value="Chromosome 13"/>
</dbReference>
<reference evidence="2 3" key="1">
    <citation type="submission" date="2019-06" db="EMBL/GenBank/DDBJ databases">
        <title>A chromosome-scale genome assembly of the European perch, Perca fluviatilis.</title>
        <authorList>
            <person name="Roques C."/>
            <person name="Zahm M."/>
            <person name="Cabau C."/>
            <person name="Klopp C."/>
            <person name="Bouchez O."/>
            <person name="Donnadieu C."/>
            <person name="Kuhl H."/>
            <person name="Gislard M."/>
            <person name="Guendouz S."/>
            <person name="Journot L."/>
            <person name="Haffray P."/>
            <person name="Bestin A."/>
            <person name="Morvezen R."/>
            <person name="Feron R."/>
            <person name="Wen M."/>
            <person name="Jouanno E."/>
            <person name="Herpin A."/>
            <person name="Schartl M."/>
            <person name="Postlethwait J."/>
            <person name="Schaerlinger B."/>
            <person name="Chardard D."/>
            <person name="Lecocq T."/>
            <person name="Poncet C."/>
            <person name="Jaffrelo L."/>
            <person name="Lampietro C."/>
            <person name="Guiguen Y."/>
        </authorList>
    </citation>
    <scope>NUCLEOTIDE SEQUENCE [LARGE SCALE GENOMIC DNA]</scope>
    <source>
        <tissue evidence="2">Blood</tissue>
    </source>
</reference>
<evidence type="ECO:0000313" key="2">
    <source>
        <dbReference type="EMBL" id="KAF1382128.1"/>
    </source>
</evidence>
<gene>
    <name evidence="2" type="ORF">PFLUV_G00161230</name>
</gene>
<comment type="caution">
    <text evidence="2">The sequence shown here is derived from an EMBL/GenBank/DDBJ whole genome shotgun (WGS) entry which is preliminary data.</text>
</comment>
<sequence>VCLPAGGPAKPHKVIKKAPVISKADSDGAADHKKDPGDSSSSSSLKPSGDKSAAKSSSLDAAPPPSSSSSSSLRPAVEAFMKQLPRILPRSSLPDKTAPLSVRSSPPSLVPKDARRWRAGSDRRPATRQQRA</sequence>
<protein>
    <submittedName>
        <fullName evidence="2">Uncharacterized protein</fullName>
    </submittedName>
</protein>
<accession>A0A6A5ESJ0</accession>
<feature type="compositionally biased region" description="Low complexity" evidence="1">
    <location>
        <begin position="54"/>
        <end position="76"/>
    </location>
</feature>
<dbReference type="EMBL" id="VHII01000013">
    <property type="protein sequence ID" value="KAF1382128.1"/>
    <property type="molecule type" value="Genomic_DNA"/>
</dbReference>
<name>A0A6A5ESJ0_PERFL</name>
<evidence type="ECO:0000313" key="3">
    <source>
        <dbReference type="Proteomes" id="UP000465112"/>
    </source>
</evidence>
<dbReference type="AlphaFoldDB" id="A0A6A5ESJ0"/>
<evidence type="ECO:0000256" key="1">
    <source>
        <dbReference type="SAM" id="MobiDB-lite"/>
    </source>
</evidence>
<feature type="compositionally biased region" description="Basic and acidic residues" evidence="1">
    <location>
        <begin position="112"/>
        <end position="125"/>
    </location>
</feature>
<feature type="compositionally biased region" description="Basic and acidic residues" evidence="1">
    <location>
        <begin position="24"/>
        <end position="37"/>
    </location>
</feature>